<evidence type="ECO:0000313" key="4">
    <source>
        <dbReference type="Proteomes" id="UP000606193"/>
    </source>
</evidence>
<dbReference type="SUPFAM" id="SSF109604">
    <property type="entry name" value="HD-domain/PDEase-like"/>
    <property type="match status" value="1"/>
</dbReference>
<sequence>MEWKFLPEDKSGPARKSRDYRLFNERVIKSAQLLEKSLSEYIVREDEDLNTNKLLKETREIIALSDDPVHTFRMLRRVRRYDDLTYIHSLNVAILCHEFANWMHMPEEEQDILTLAGLLHDVGKMGIPGKIIKKAGLLTDEEYELIKQHPQKGYDFLKKHPLDERIMNAALMHHERCDGSGYPQGLKADEIDDFAKIVAIADYYDALTSARVYREPHCPFEVFRMLQQERDKFDSTYLAVFMEGVASFYIGCEVVLSNQKRARMVDTNPTDQSNPIVKMDGLIVNLAMAPDVDVKEIC</sequence>
<protein>
    <submittedName>
        <fullName evidence="3">HD-GYP domain-containing protein</fullName>
    </submittedName>
</protein>
<dbReference type="SMART" id="SM00471">
    <property type="entry name" value="HDc"/>
    <property type="match status" value="1"/>
</dbReference>
<dbReference type="PANTHER" id="PTHR43155:SF2">
    <property type="entry name" value="CYCLIC DI-GMP PHOSPHODIESTERASE PA4108"/>
    <property type="match status" value="1"/>
</dbReference>
<reference evidence="3 4" key="1">
    <citation type="submission" date="2020-08" db="EMBL/GenBank/DDBJ databases">
        <title>Genome public.</title>
        <authorList>
            <person name="Liu C."/>
            <person name="Sun Q."/>
        </authorList>
    </citation>
    <scope>NUCLEOTIDE SEQUENCE [LARGE SCALE GENOMIC DNA]</scope>
    <source>
        <strain evidence="3 4">NSJ-37</strain>
    </source>
</reference>
<feature type="domain" description="HD" evidence="1">
    <location>
        <begin position="85"/>
        <end position="207"/>
    </location>
</feature>
<dbReference type="InterPro" id="IPR037522">
    <property type="entry name" value="HD_GYP_dom"/>
</dbReference>
<organism evidence="3 4">
    <name type="scientific">Jutongia huaianensis</name>
    <dbReference type="NCBI Taxonomy" id="2763668"/>
    <lineage>
        <taxon>Bacteria</taxon>
        <taxon>Bacillati</taxon>
        <taxon>Bacillota</taxon>
        <taxon>Clostridia</taxon>
        <taxon>Lachnospirales</taxon>
        <taxon>Lachnospiraceae</taxon>
        <taxon>Jutongia</taxon>
    </lineage>
</organism>
<name>A0ABR7N690_9FIRM</name>
<dbReference type="PANTHER" id="PTHR43155">
    <property type="entry name" value="CYCLIC DI-GMP PHOSPHODIESTERASE PA4108-RELATED"/>
    <property type="match status" value="1"/>
</dbReference>
<evidence type="ECO:0000259" key="1">
    <source>
        <dbReference type="PROSITE" id="PS51831"/>
    </source>
</evidence>
<comment type="caution">
    <text evidence="3">The sequence shown here is derived from an EMBL/GenBank/DDBJ whole genome shotgun (WGS) entry which is preliminary data.</text>
</comment>
<evidence type="ECO:0000313" key="3">
    <source>
        <dbReference type="EMBL" id="MBC8563483.1"/>
    </source>
</evidence>
<dbReference type="InterPro" id="IPR006675">
    <property type="entry name" value="HDIG_dom"/>
</dbReference>
<accession>A0ABR7N690</accession>
<dbReference type="Gene3D" id="1.10.3210.10">
    <property type="entry name" value="Hypothetical protein af1432"/>
    <property type="match status" value="1"/>
</dbReference>
<feature type="domain" description="HD-GYP" evidence="2">
    <location>
        <begin position="63"/>
        <end position="257"/>
    </location>
</feature>
<dbReference type="PROSITE" id="PS51831">
    <property type="entry name" value="HD"/>
    <property type="match status" value="1"/>
</dbReference>
<evidence type="ECO:0000259" key="2">
    <source>
        <dbReference type="PROSITE" id="PS51832"/>
    </source>
</evidence>
<dbReference type="CDD" id="cd00077">
    <property type="entry name" value="HDc"/>
    <property type="match status" value="1"/>
</dbReference>
<dbReference type="Pfam" id="PF13487">
    <property type="entry name" value="HD_5"/>
    <property type="match status" value="1"/>
</dbReference>
<dbReference type="PROSITE" id="PS51832">
    <property type="entry name" value="HD_GYP"/>
    <property type="match status" value="1"/>
</dbReference>
<dbReference type="EMBL" id="JACRSX010000023">
    <property type="protein sequence ID" value="MBC8563483.1"/>
    <property type="molecule type" value="Genomic_DNA"/>
</dbReference>
<dbReference type="Proteomes" id="UP000606193">
    <property type="component" value="Unassembled WGS sequence"/>
</dbReference>
<dbReference type="NCBIfam" id="TIGR00277">
    <property type="entry name" value="HDIG"/>
    <property type="match status" value="1"/>
</dbReference>
<gene>
    <name evidence="3" type="ORF">H8704_12765</name>
</gene>
<dbReference type="RefSeq" id="WP_118679313.1">
    <property type="nucleotide sequence ID" value="NZ_JACRSX010000023.1"/>
</dbReference>
<keyword evidence="4" id="KW-1185">Reference proteome</keyword>
<dbReference type="InterPro" id="IPR003607">
    <property type="entry name" value="HD/PDEase_dom"/>
</dbReference>
<proteinExistence type="predicted"/>
<dbReference type="InterPro" id="IPR006674">
    <property type="entry name" value="HD_domain"/>
</dbReference>